<evidence type="ECO:0000313" key="18">
    <source>
        <dbReference type="Proteomes" id="UP000827284"/>
    </source>
</evidence>
<comment type="subunit">
    <text evidence="3">Component of the RNA polymerase I (Pol I) complex consisting of at least 13 subunits.</text>
</comment>
<gene>
    <name evidence="17" type="ORF">EMPS_04901</name>
</gene>
<feature type="region of interest" description="Disordered" evidence="15">
    <location>
        <begin position="591"/>
        <end position="610"/>
    </location>
</feature>
<dbReference type="Gene3D" id="3.30.70.2850">
    <property type="match status" value="2"/>
</dbReference>
<dbReference type="InterPro" id="IPR006592">
    <property type="entry name" value="RNA_pol_N"/>
</dbReference>
<dbReference type="InterPro" id="IPR007066">
    <property type="entry name" value="RNA_pol_Rpb1_3"/>
</dbReference>
<dbReference type="Gene3D" id="4.10.860.120">
    <property type="entry name" value="RNA polymerase II, clamp domain"/>
    <property type="match status" value="1"/>
</dbReference>
<dbReference type="InterPro" id="IPR045867">
    <property type="entry name" value="DNA-dir_RpoC_beta_prime"/>
</dbReference>
<dbReference type="OrthoDB" id="270392at2759"/>
<dbReference type="GO" id="GO:0003899">
    <property type="term" value="F:DNA-directed RNA polymerase activity"/>
    <property type="evidence" value="ECO:0007669"/>
    <property type="project" value="UniProtKB-EC"/>
</dbReference>
<evidence type="ECO:0000256" key="2">
    <source>
        <dbReference type="ARBA" id="ARBA00006460"/>
    </source>
</evidence>
<evidence type="ECO:0000259" key="16">
    <source>
        <dbReference type="SMART" id="SM00663"/>
    </source>
</evidence>
<feature type="compositionally biased region" description="Basic and acidic residues" evidence="15">
    <location>
        <begin position="1499"/>
        <end position="1513"/>
    </location>
</feature>
<evidence type="ECO:0000256" key="1">
    <source>
        <dbReference type="ARBA" id="ARBA00004123"/>
    </source>
</evidence>
<comment type="similarity">
    <text evidence="2 14">Belongs to the RNA polymerase beta' chain family.</text>
</comment>
<dbReference type="GO" id="GO:0003677">
    <property type="term" value="F:DNA binding"/>
    <property type="evidence" value="ECO:0007669"/>
    <property type="project" value="InterPro"/>
</dbReference>
<evidence type="ECO:0000256" key="5">
    <source>
        <dbReference type="ARBA" id="ARBA00022679"/>
    </source>
</evidence>
<evidence type="ECO:0000256" key="12">
    <source>
        <dbReference type="ARBA" id="ARBA00048552"/>
    </source>
</evidence>
<dbReference type="InterPro" id="IPR038120">
    <property type="entry name" value="Rpb1_funnel_sf"/>
</dbReference>
<comment type="subcellular location">
    <subcellularLocation>
        <location evidence="1">Nucleus</location>
    </subcellularLocation>
</comment>
<dbReference type="InterPro" id="IPR007080">
    <property type="entry name" value="RNA_pol_Rpb1_1"/>
</dbReference>
<keyword evidence="11" id="KW-0539">Nucleus</keyword>
<feature type="compositionally biased region" description="Basic and acidic residues" evidence="15">
    <location>
        <begin position="1453"/>
        <end position="1467"/>
    </location>
</feature>
<dbReference type="SMART" id="SM00663">
    <property type="entry name" value="RPOLA_N"/>
    <property type="match status" value="1"/>
</dbReference>
<proteinExistence type="inferred from homology"/>
<dbReference type="Gene3D" id="1.10.132.30">
    <property type="match status" value="1"/>
</dbReference>
<dbReference type="Pfam" id="PF04998">
    <property type="entry name" value="RNA_pol_Rpb1_5"/>
    <property type="match status" value="2"/>
</dbReference>
<feature type="region of interest" description="Disordered" evidence="15">
    <location>
        <begin position="1381"/>
        <end position="1513"/>
    </location>
</feature>
<feature type="domain" description="RNA polymerase N-terminal" evidence="16">
    <location>
        <begin position="380"/>
        <end position="718"/>
    </location>
</feature>
<dbReference type="Gene3D" id="1.10.150.390">
    <property type="match status" value="1"/>
</dbReference>
<dbReference type="Gene3D" id="1.10.357.120">
    <property type="match status" value="1"/>
</dbReference>
<comment type="caution">
    <text evidence="17">The sequence shown here is derived from an EMBL/GenBank/DDBJ whole genome shotgun (WGS) entry which is preliminary data.</text>
</comment>
<dbReference type="Gene3D" id="3.30.1490.180">
    <property type="entry name" value="RNA polymerase ii"/>
    <property type="match status" value="1"/>
</dbReference>
<dbReference type="PANTHER" id="PTHR19376">
    <property type="entry name" value="DNA-DIRECTED RNA POLYMERASE"/>
    <property type="match status" value="1"/>
</dbReference>
<dbReference type="InterPro" id="IPR007081">
    <property type="entry name" value="RNA_pol_Rpb1_5"/>
</dbReference>
<evidence type="ECO:0000256" key="11">
    <source>
        <dbReference type="ARBA" id="ARBA00023242"/>
    </source>
</evidence>
<comment type="function">
    <text evidence="13">DNA-dependent RNA polymerase catalyzes the transcription of DNA into RNA using the four ribonucleoside triphosphates as substrates. Largest and catalytic core component of RNA polymerase I which synthesizes ribosomal RNA precursors. Forms the polymerase active center together with the second largest subunit. A single stranded DNA template strand of the promoter is positioned within the central active site cleft of Pol I. A bridging helix emanates from RPA1 and crosses the cleft near the catalytic site and is thought to promote translocation of Pol I by acting as a ratchet that moves the RNA-DNA hybrid through the active site by switching from straight to bent conformations at each step of nucleotide addition.</text>
</comment>
<evidence type="ECO:0000256" key="14">
    <source>
        <dbReference type="RuleBase" id="RU004279"/>
    </source>
</evidence>
<keyword evidence="7" id="KW-0479">Metal-binding</keyword>
<dbReference type="FunFam" id="1.10.150.390:FF:000005">
    <property type="entry name" value="DNA-directed RNA polymerase subunit"/>
    <property type="match status" value="1"/>
</dbReference>
<feature type="compositionally biased region" description="Acidic residues" evidence="15">
    <location>
        <begin position="278"/>
        <end position="289"/>
    </location>
</feature>
<dbReference type="GO" id="GO:0006351">
    <property type="term" value="P:DNA-templated transcription"/>
    <property type="evidence" value="ECO:0007669"/>
    <property type="project" value="InterPro"/>
</dbReference>
<organism evidence="17 18">
    <name type="scientific">Entomortierella parvispora</name>
    <dbReference type="NCBI Taxonomy" id="205924"/>
    <lineage>
        <taxon>Eukaryota</taxon>
        <taxon>Fungi</taxon>
        <taxon>Fungi incertae sedis</taxon>
        <taxon>Mucoromycota</taxon>
        <taxon>Mortierellomycotina</taxon>
        <taxon>Mortierellomycetes</taxon>
        <taxon>Mortierellales</taxon>
        <taxon>Mortierellaceae</taxon>
        <taxon>Entomortierella</taxon>
    </lineage>
</organism>
<dbReference type="Pfam" id="PF04983">
    <property type="entry name" value="RNA_pol_Rpb1_3"/>
    <property type="match status" value="1"/>
</dbReference>
<feature type="compositionally biased region" description="Acidic residues" evidence="15">
    <location>
        <begin position="1468"/>
        <end position="1487"/>
    </location>
</feature>
<dbReference type="SUPFAM" id="SSF64484">
    <property type="entry name" value="beta and beta-prime subunits of DNA dependent RNA-polymerase"/>
    <property type="match status" value="1"/>
</dbReference>
<dbReference type="InterPro" id="IPR015699">
    <property type="entry name" value="DNA-dir_RNA_pol1_lsu_N"/>
</dbReference>
<keyword evidence="4 14" id="KW-0240">DNA-directed RNA polymerase</keyword>
<dbReference type="Gene3D" id="2.40.40.20">
    <property type="match status" value="1"/>
</dbReference>
<keyword evidence="6 14" id="KW-0548">Nucleotidyltransferase</keyword>
<evidence type="ECO:0000313" key="17">
    <source>
        <dbReference type="EMBL" id="GJJ72543.1"/>
    </source>
</evidence>
<feature type="region of interest" description="Disordered" evidence="15">
    <location>
        <begin position="260"/>
        <end position="320"/>
    </location>
</feature>
<keyword evidence="9" id="KW-0460">Magnesium</keyword>
<keyword evidence="18" id="KW-1185">Reference proteome</keyword>
<reference evidence="17" key="2">
    <citation type="journal article" date="2022" name="Microbiol. Resour. Announc.">
        <title>Whole-Genome Sequence of Entomortierella parvispora E1425, a Mucoromycotan Fungus Associated with Burkholderiaceae-Related Endosymbiotic Bacteria.</title>
        <authorList>
            <person name="Herlambang A."/>
            <person name="Guo Y."/>
            <person name="Takashima Y."/>
            <person name="Narisawa K."/>
            <person name="Ohta H."/>
            <person name="Nishizawa T."/>
        </authorList>
    </citation>
    <scope>NUCLEOTIDE SEQUENCE</scope>
    <source>
        <strain evidence="17">E1425</strain>
    </source>
</reference>
<evidence type="ECO:0000256" key="7">
    <source>
        <dbReference type="ARBA" id="ARBA00022723"/>
    </source>
</evidence>
<evidence type="ECO:0000256" key="15">
    <source>
        <dbReference type="SAM" id="MobiDB-lite"/>
    </source>
</evidence>
<dbReference type="InterPro" id="IPR042102">
    <property type="entry name" value="RNA_pol_Rpb1_3_sf"/>
</dbReference>
<dbReference type="InterPro" id="IPR044893">
    <property type="entry name" value="RNA_pol_Rpb1_clamp_domain"/>
</dbReference>
<keyword evidence="5 14" id="KW-0808">Transferase</keyword>
<dbReference type="EC" id="2.7.7.6" evidence="14"/>
<dbReference type="CDD" id="cd02735">
    <property type="entry name" value="RNAP_I_Rpa1_C"/>
    <property type="match status" value="1"/>
</dbReference>
<dbReference type="Gene3D" id="1.10.274.100">
    <property type="entry name" value="RNA polymerase Rpb1, domain 3"/>
    <property type="match status" value="1"/>
</dbReference>
<dbReference type="Pfam" id="PF00623">
    <property type="entry name" value="RNA_pol_Rpb1_2"/>
    <property type="match status" value="1"/>
</dbReference>
<dbReference type="GO" id="GO:0046872">
    <property type="term" value="F:metal ion binding"/>
    <property type="evidence" value="ECO:0007669"/>
    <property type="project" value="UniProtKB-KW"/>
</dbReference>
<keyword evidence="10 14" id="KW-0804">Transcription</keyword>
<name>A0A9P3HA16_9FUNG</name>
<evidence type="ECO:0000256" key="10">
    <source>
        <dbReference type="ARBA" id="ARBA00023163"/>
    </source>
</evidence>
<dbReference type="Pfam" id="PF04997">
    <property type="entry name" value="RNA_pol_Rpb1_1"/>
    <property type="match status" value="1"/>
</dbReference>
<protein>
    <recommendedName>
        <fullName evidence="14">DNA-directed RNA polymerase subunit</fullName>
        <ecNumber evidence="14">2.7.7.6</ecNumber>
    </recommendedName>
</protein>
<dbReference type="CDD" id="cd01435">
    <property type="entry name" value="RNAP_I_RPA1_N"/>
    <property type="match status" value="1"/>
</dbReference>
<dbReference type="PANTHER" id="PTHR19376:SF11">
    <property type="entry name" value="DNA-DIRECTED RNA POLYMERASE I SUBUNIT RPA1"/>
    <property type="match status" value="1"/>
</dbReference>
<comment type="catalytic activity">
    <reaction evidence="12 14">
        <text>RNA(n) + a ribonucleoside 5'-triphosphate = RNA(n+1) + diphosphate</text>
        <dbReference type="Rhea" id="RHEA:21248"/>
        <dbReference type="Rhea" id="RHEA-COMP:14527"/>
        <dbReference type="Rhea" id="RHEA-COMP:17342"/>
        <dbReference type="ChEBI" id="CHEBI:33019"/>
        <dbReference type="ChEBI" id="CHEBI:61557"/>
        <dbReference type="ChEBI" id="CHEBI:140395"/>
        <dbReference type="EC" id="2.7.7.6"/>
    </reaction>
</comment>
<dbReference type="FunFam" id="3.30.1490.180:FF:000003">
    <property type="entry name" value="DNA-directed RNA polymerase subunit"/>
    <property type="match status" value="1"/>
</dbReference>
<dbReference type="InterPro" id="IPR047107">
    <property type="entry name" value="DNA-dir_RNA_pol1_lsu_C"/>
</dbReference>
<dbReference type="Proteomes" id="UP000827284">
    <property type="component" value="Unassembled WGS sequence"/>
</dbReference>
<dbReference type="InterPro" id="IPR000722">
    <property type="entry name" value="RNA_pol_asu"/>
</dbReference>
<evidence type="ECO:0000256" key="6">
    <source>
        <dbReference type="ARBA" id="ARBA00022695"/>
    </source>
</evidence>
<accession>A0A9P3HA16</accession>
<evidence type="ECO:0000256" key="9">
    <source>
        <dbReference type="ARBA" id="ARBA00022842"/>
    </source>
</evidence>
<dbReference type="Gene3D" id="6.10.250.2940">
    <property type="match status" value="1"/>
</dbReference>
<feature type="compositionally biased region" description="Basic and acidic residues" evidence="15">
    <location>
        <begin position="1385"/>
        <end position="1405"/>
    </location>
</feature>
<dbReference type="FunFam" id="4.10.860.120:FF:000006">
    <property type="entry name" value="DNA-directed RNA polymerase subunit"/>
    <property type="match status" value="1"/>
</dbReference>
<evidence type="ECO:0000256" key="13">
    <source>
        <dbReference type="ARBA" id="ARBA00053996"/>
    </source>
</evidence>
<dbReference type="FunFam" id="2.40.40.20:FF:000019">
    <property type="entry name" value="DNA-directed RNA polymerase II subunit RPB1"/>
    <property type="match status" value="1"/>
</dbReference>
<evidence type="ECO:0000256" key="4">
    <source>
        <dbReference type="ARBA" id="ARBA00022478"/>
    </source>
</evidence>
<feature type="compositionally biased region" description="Basic residues" evidence="15">
    <location>
        <begin position="302"/>
        <end position="318"/>
    </location>
</feature>
<reference evidence="17" key="1">
    <citation type="submission" date="2021-11" db="EMBL/GenBank/DDBJ databases">
        <authorList>
            <person name="Herlambang A."/>
            <person name="Guo Y."/>
            <person name="Takashima Y."/>
            <person name="Nishizawa T."/>
        </authorList>
    </citation>
    <scope>NUCLEOTIDE SEQUENCE</scope>
    <source>
        <strain evidence="17">E1425</strain>
    </source>
</reference>
<dbReference type="Pfam" id="PF05000">
    <property type="entry name" value="RNA_pol_Rpb1_4"/>
    <property type="match status" value="1"/>
</dbReference>
<dbReference type="GO" id="GO:0005736">
    <property type="term" value="C:RNA polymerase I complex"/>
    <property type="evidence" value="ECO:0007669"/>
    <property type="project" value="TreeGrafter"/>
</dbReference>
<dbReference type="EMBL" id="BQFW01000007">
    <property type="protein sequence ID" value="GJJ72543.1"/>
    <property type="molecule type" value="Genomic_DNA"/>
</dbReference>
<dbReference type="InterPro" id="IPR007083">
    <property type="entry name" value="RNA_pol_Rpb1_4"/>
</dbReference>
<sequence>MNIARPNGTEITSVAFSFYDADEIKQISVKQIVNPVLFDNLNHPTKGGLYDPALGPFSKHHVCATCSLDHFSCPGHFGHIELPCPVYNPMFFPQMYQMLRASCLFCHQFRMSKSETHRFISKLRLLNRGRFLQSKEIDNIPVVGKKNKRGGDDDMDIDGEEEVLGEEEYINKLDNFVKRCLEEDVHGTEDYKTTVVNDERKRIIADFYRRATAKKKCENCATHSPTFRKDGYAKIFEKPLTKKQLMYNTAQGRVQTNVLASPIKKAAAPSDSESSEHTEDEEEDEDDDANMSSASDEDDKKSKKSKKSAKSTKTKKSRNIVDSDDEDAMELKDNNKYLTPLHIRNTLRRLFDAEQQMCALLYRSNGPKMQQKVSKIVHADIFFLEILPVAPTRFRPASVMGDKLFENPQNEHLGKILNTCERIRDLTSTNKADEKTLQNDRHSSFKYLIDSWIQLQHDVNSLIDSTKNPTIMRGGKLPPAGIRQGLEKKEGLFRKHMMGKRVNYAARSVISPDVNIETNEIGIPPVFATKLTYPEPVTHYNVKEMRRAVINGPTKWPGAAYVQHEDGALSSLANLSMESRIALANQLLTPQDSHSGASITSPYPTRTQPSNKKVYRHLRNGDLLLLNRQPTLHKPSIMAHKARILPGERTIRMHYANCNTYNADFDGDEMNVHFPQNEIARAEAKLIANTDSQYLVPTSGAPLRGLIQDHVVAGVWMTIRGSFFTRDEYQHLLYGALRPEVDNTGNGKILTLPPTIWKPVPLWTGKDVITAILHNLTIGRPPLNMTAGAQVKAQYFGKGGEEESIVQIMDGVHVTGVLDKAQFGAKSFGLVHSCYEIYGGDIAGKLLSIFGRLFTRWTQRWAFTCRMDDLRLTPDGDKWRRDLQAGGKEIGTVAALKYAKMECTVEQLKGSKKLQKEFKGKLETVLRSDEQLAGLDATMKSTVNELTTSVQNACIPGGLLKKFPHNNMQTMTVSGAKGSYVNVTQISCALGQQELEGRRVPIMVSGKSLPSFAPYDSSARAGGYIAGRFLTGIRPQEYYFHCMAGREGLIDTAVKTSRSGYLQRCLIKHLEGLKVGYDQTVRDSDGSILQFHYGEDSLDVIKQAHINQFKFSAENSLALIAKYRPAQVLPLLDQTEALSYNKKVARKPQKYDPTLSLFSPASHVGAVSEAFEKKLTDYVEKNPDGVIQSADSPATKMAERYKGLDKKKFKAMMYLRYMNSLVEPGEAVGLLAAQGVGEPSTQMTLNTFHFAGFGAKNVTLGIPRLREIVMTASTKLKTPTMTLNIKKGVTDSQLQSFCQDTSRLTLAQLIDNVQVTERLISKSAATNQKRHKVFAIRLNLFREDEYKSEYGVSSRDVEDVIENQFVKKLETAILRDLRRVHRKSKTESEEIGKPSKAKDTVAGDAERDDEAEVSRHDAGGDESDDGDGDATSAKISKQHKQQASYDEPDSDDEKVIKSADKALKELDADSDVDSDASDDSEDEVEDEADKRKRLARAQKNAEKRDKVAEESRKDREERICAACPYVKSYGFDSEEGAWCEIEMHFPADTKKLLMVNLVSAVVPNCVLHEIKGIDRVFMSEDEKGTPQVATEGVNLKGIWDYADLIDVNSIYSNDIGAILRTYGVEAARMAIIQEISGVFGAYGIDVDRRHLTLIADYMTFESGFKPFNRMGIESSTSPFLKMSFERTCHFLTQATLHGDYDSLESPSARLVMGKVVEGGTGAFDVMQPLVPETIDA</sequence>
<evidence type="ECO:0000256" key="8">
    <source>
        <dbReference type="ARBA" id="ARBA00022833"/>
    </source>
</evidence>
<evidence type="ECO:0000256" key="3">
    <source>
        <dbReference type="ARBA" id="ARBA00011251"/>
    </source>
</evidence>
<keyword evidence="8" id="KW-0862">Zinc</keyword>